<evidence type="ECO:0000256" key="3">
    <source>
        <dbReference type="PROSITE-ProRule" id="PRU00076"/>
    </source>
</evidence>
<evidence type="ECO:0000256" key="2">
    <source>
        <dbReference type="ARBA" id="ARBA00023157"/>
    </source>
</evidence>
<dbReference type="PROSITE" id="PS50026">
    <property type="entry name" value="EGF_3"/>
    <property type="match status" value="1"/>
</dbReference>
<dbReference type="PROSITE" id="PS01187">
    <property type="entry name" value="EGF_CA"/>
    <property type="match status" value="1"/>
</dbReference>
<evidence type="ECO:0000313" key="6">
    <source>
        <dbReference type="WBParaSite" id="PTRK_0000669200.1"/>
    </source>
</evidence>
<keyword evidence="5" id="KW-1185">Reference proteome</keyword>
<protein>
    <submittedName>
        <fullName evidence="6">EGF-like domain-containing protein</fullName>
    </submittedName>
</protein>
<evidence type="ECO:0000256" key="1">
    <source>
        <dbReference type="ARBA" id="ARBA00022536"/>
    </source>
</evidence>
<dbReference type="Gene3D" id="2.10.25.10">
    <property type="entry name" value="Laminin"/>
    <property type="match status" value="1"/>
</dbReference>
<dbReference type="GO" id="GO:0005509">
    <property type="term" value="F:calcium ion binding"/>
    <property type="evidence" value="ECO:0007669"/>
    <property type="project" value="InterPro"/>
</dbReference>
<organism evidence="5 6">
    <name type="scientific">Parastrongyloides trichosuri</name>
    <name type="common">Possum-specific nematode worm</name>
    <dbReference type="NCBI Taxonomy" id="131310"/>
    <lineage>
        <taxon>Eukaryota</taxon>
        <taxon>Metazoa</taxon>
        <taxon>Ecdysozoa</taxon>
        <taxon>Nematoda</taxon>
        <taxon>Chromadorea</taxon>
        <taxon>Rhabditida</taxon>
        <taxon>Tylenchina</taxon>
        <taxon>Panagrolaimomorpha</taxon>
        <taxon>Strongyloidoidea</taxon>
        <taxon>Strongyloididae</taxon>
        <taxon>Parastrongyloides</taxon>
    </lineage>
</organism>
<dbReference type="CDD" id="cd00054">
    <property type="entry name" value="EGF_CA"/>
    <property type="match status" value="1"/>
</dbReference>
<comment type="caution">
    <text evidence="3">Lacks conserved residue(s) required for the propagation of feature annotation.</text>
</comment>
<proteinExistence type="predicted"/>
<dbReference type="AlphaFoldDB" id="A0A0N4ZG14"/>
<dbReference type="InterPro" id="IPR000152">
    <property type="entry name" value="EGF-type_Asp/Asn_hydroxyl_site"/>
</dbReference>
<dbReference type="InterPro" id="IPR018097">
    <property type="entry name" value="EGF_Ca-bd_CS"/>
</dbReference>
<dbReference type="SMART" id="SM00179">
    <property type="entry name" value="EGF_CA"/>
    <property type="match status" value="1"/>
</dbReference>
<dbReference type="InterPro" id="IPR001881">
    <property type="entry name" value="EGF-like_Ca-bd_dom"/>
</dbReference>
<reference evidence="6" key="1">
    <citation type="submission" date="2017-02" db="UniProtKB">
        <authorList>
            <consortium name="WormBaseParasite"/>
        </authorList>
    </citation>
    <scope>IDENTIFICATION</scope>
</reference>
<dbReference type="SUPFAM" id="SSF57196">
    <property type="entry name" value="EGF/Laminin"/>
    <property type="match status" value="1"/>
</dbReference>
<dbReference type="WBParaSite" id="PTRK_0000669200.1">
    <property type="protein sequence ID" value="PTRK_0000669200.1"/>
    <property type="gene ID" value="PTRK_0000669200"/>
</dbReference>
<dbReference type="PROSITE" id="PS00010">
    <property type="entry name" value="ASX_HYDROXYL"/>
    <property type="match status" value="1"/>
</dbReference>
<dbReference type="InterPro" id="IPR049883">
    <property type="entry name" value="NOTCH1_EGF-like"/>
</dbReference>
<feature type="domain" description="EGF-like" evidence="4">
    <location>
        <begin position="301"/>
        <end position="339"/>
    </location>
</feature>
<accession>A0A0N4ZG14</accession>
<sequence length="366" mass="43097">MLRNESIIDKLTKSCHVPIDRISERGGFYSMIDAISRLGRIAAYMRVFRRYMKAPNGIDDFSKNFPDFEFKLDSNIMEACTTHIWLCAYEISMAIESRAQMFFYDDPNNKNEVYDLNEETLSEELTNNMFEQDYTIAIVLCFLTTNRNPCLKHLPFCRYRVNSEYNSLNKSEYFAKIHSQWPVKAFNFKKRYMVRDEYFYSFFGQHEPIDKLGEFEPWQCAEESFCPDPCCGKWERRNETCIALDKCPVQMDNDTVIVKHCAFYSLLNRNFEDIVKNKWNTTCSCEKGKFEFEPDLQICIDIDECQRGIGKCGKNQECVNYIGGYACLCRSGFLKTREGKCIRDANPKKNKWHSHNFSPMRTNDYS</sequence>
<name>A0A0N4ZG14_PARTI</name>
<evidence type="ECO:0000313" key="5">
    <source>
        <dbReference type="Proteomes" id="UP000038045"/>
    </source>
</evidence>
<dbReference type="Proteomes" id="UP000038045">
    <property type="component" value="Unplaced"/>
</dbReference>
<evidence type="ECO:0000259" key="4">
    <source>
        <dbReference type="PROSITE" id="PS50026"/>
    </source>
</evidence>
<dbReference type="Pfam" id="PF07645">
    <property type="entry name" value="EGF_CA"/>
    <property type="match status" value="1"/>
</dbReference>
<dbReference type="STRING" id="131310.A0A0N4ZG14"/>
<keyword evidence="2" id="KW-1015">Disulfide bond</keyword>
<keyword evidence="1 3" id="KW-0245">EGF-like domain</keyword>
<dbReference type="InterPro" id="IPR000742">
    <property type="entry name" value="EGF"/>
</dbReference>